<dbReference type="Proteomes" id="UP000507245">
    <property type="component" value="Unassembled WGS sequence"/>
</dbReference>
<evidence type="ECO:0000256" key="1">
    <source>
        <dbReference type="SAM" id="MobiDB-lite"/>
    </source>
</evidence>
<feature type="compositionally biased region" description="Polar residues" evidence="1">
    <location>
        <begin position="18"/>
        <end position="30"/>
    </location>
</feature>
<gene>
    <name evidence="2" type="ORF">ORAREDHAP_LOCUS39188</name>
</gene>
<dbReference type="AlphaFoldDB" id="A0A6J5XL73"/>
<reference evidence="3" key="1">
    <citation type="journal article" date="2020" name="Genome Biol.">
        <title>Gamete binning: chromosome-level and haplotype-resolved genome assembly enabled by high-throughput single-cell sequencing of gamete genomes.</title>
        <authorList>
            <person name="Campoy J.A."/>
            <person name="Sun H."/>
            <person name="Goel M."/>
            <person name="Jiao W.-B."/>
            <person name="Folz-Donahue K."/>
            <person name="Wang N."/>
            <person name="Rubio M."/>
            <person name="Liu C."/>
            <person name="Kukat C."/>
            <person name="Ruiz D."/>
            <person name="Huettel B."/>
            <person name="Schneeberger K."/>
        </authorList>
    </citation>
    <scope>NUCLEOTIDE SEQUENCE [LARGE SCALE GENOMIC DNA]</scope>
    <source>
        <strain evidence="3">cv. Rojo Pasion</strain>
    </source>
</reference>
<accession>A0A6J5XL73</accession>
<feature type="region of interest" description="Disordered" evidence="1">
    <location>
        <begin position="1"/>
        <end position="42"/>
    </location>
</feature>
<protein>
    <submittedName>
        <fullName evidence="2">Uncharacterized protein</fullName>
    </submittedName>
</protein>
<dbReference type="EMBL" id="CAEKKB010000006">
    <property type="protein sequence ID" value="CAB4314706.1"/>
    <property type="molecule type" value="Genomic_DNA"/>
</dbReference>
<evidence type="ECO:0000313" key="3">
    <source>
        <dbReference type="Proteomes" id="UP000507245"/>
    </source>
</evidence>
<sequence>MSEAGVTSDATAFAAAKSKQSQPNNHSADPTRNRPPIKCTKCGLDNHTIKKDGFTNGKIRIRPKLHLHLLRHPSRLHQNLYKVHLAPRPWPPQDLLTMTIIGCGTKRGICII</sequence>
<organism evidence="2 3">
    <name type="scientific">Prunus armeniaca</name>
    <name type="common">Apricot</name>
    <name type="synonym">Armeniaca vulgaris</name>
    <dbReference type="NCBI Taxonomy" id="36596"/>
    <lineage>
        <taxon>Eukaryota</taxon>
        <taxon>Viridiplantae</taxon>
        <taxon>Streptophyta</taxon>
        <taxon>Embryophyta</taxon>
        <taxon>Tracheophyta</taxon>
        <taxon>Spermatophyta</taxon>
        <taxon>Magnoliopsida</taxon>
        <taxon>eudicotyledons</taxon>
        <taxon>Gunneridae</taxon>
        <taxon>Pentapetalae</taxon>
        <taxon>rosids</taxon>
        <taxon>fabids</taxon>
        <taxon>Rosales</taxon>
        <taxon>Rosaceae</taxon>
        <taxon>Amygdaloideae</taxon>
        <taxon>Amygdaleae</taxon>
        <taxon>Prunus</taxon>
    </lineage>
</organism>
<name>A0A6J5XL73_PRUAR</name>
<keyword evidence="3" id="KW-1185">Reference proteome</keyword>
<evidence type="ECO:0000313" key="2">
    <source>
        <dbReference type="EMBL" id="CAB4314706.1"/>
    </source>
</evidence>
<proteinExistence type="predicted"/>